<keyword evidence="1" id="KW-0812">Transmembrane</keyword>
<reference evidence="2 3" key="2">
    <citation type="submission" date="2018-11" db="EMBL/GenBank/DDBJ databases">
        <authorList>
            <consortium name="Pathogen Informatics"/>
        </authorList>
    </citation>
    <scope>NUCLEOTIDE SEQUENCE [LARGE SCALE GENOMIC DNA]</scope>
</reference>
<dbReference type="WBParaSite" id="TASK_0000912601-mRNA-1">
    <property type="protein sequence ID" value="TASK_0000912601-mRNA-1"/>
    <property type="gene ID" value="TASK_0000912601"/>
</dbReference>
<evidence type="ECO:0000313" key="4">
    <source>
        <dbReference type="WBParaSite" id="TASK_0000912601-mRNA-1"/>
    </source>
</evidence>
<sequence>MATDALSEQDQEVLGQTAEDVDSTLSYRDEVLTGGCSADASKEGLNFAPPTLDGATLLFSRYGLRDTPMLRRQAFDHVMWNASKLAVGVGIKSAFLTAGITLALFCLPRGPVPTLVGSVVGLCFGALYGGVYYLGARSCDYTFEQLYARRL</sequence>
<evidence type="ECO:0000313" key="3">
    <source>
        <dbReference type="Proteomes" id="UP000282613"/>
    </source>
</evidence>
<keyword evidence="1" id="KW-0472">Membrane</keyword>
<feature type="transmembrane region" description="Helical" evidence="1">
    <location>
        <begin position="114"/>
        <end position="135"/>
    </location>
</feature>
<keyword evidence="3" id="KW-1185">Reference proteome</keyword>
<protein>
    <submittedName>
        <fullName evidence="4">MICOS complex subunit</fullName>
    </submittedName>
</protein>
<feature type="transmembrane region" description="Helical" evidence="1">
    <location>
        <begin position="85"/>
        <end position="107"/>
    </location>
</feature>
<gene>
    <name evidence="2" type="ORF">TASK_LOCUS9127</name>
</gene>
<dbReference type="OrthoDB" id="6241209at2759"/>
<evidence type="ECO:0000313" key="2">
    <source>
        <dbReference type="EMBL" id="VDK41930.1"/>
    </source>
</evidence>
<dbReference type="Proteomes" id="UP000282613">
    <property type="component" value="Unassembled WGS sequence"/>
</dbReference>
<dbReference type="AlphaFoldDB" id="A0A0R3WE94"/>
<organism evidence="4">
    <name type="scientific">Taenia asiatica</name>
    <name type="common">Asian tapeworm</name>
    <dbReference type="NCBI Taxonomy" id="60517"/>
    <lineage>
        <taxon>Eukaryota</taxon>
        <taxon>Metazoa</taxon>
        <taxon>Spiralia</taxon>
        <taxon>Lophotrochozoa</taxon>
        <taxon>Platyhelminthes</taxon>
        <taxon>Cestoda</taxon>
        <taxon>Eucestoda</taxon>
        <taxon>Cyclophyllidea</taxon>
        <taxon>Taeniidae</taxon>
        <taxon>Taenia</taxon>
    </lineage>
</organism>
<evidence type="ECO:0000256" key="1">
    <source>
        <dbReference type="SAM" id="Phobius"/>
    </source>
</evidence>
<reference evidence="4" key="1">
    <citation type="submission" date="2017-02" db="UniProtKB">
        <authorList>
            <consortium name="WormBaseParasite"/>
        </authorList>
    </citation>
    <scope>IDENTIFICATION</scope>
</reference>
<name>A0A0R3WE94_TAEAS</name>
<dbReference type="EMBL" id="UYRS01018995">
    <property type="protein sequence ID" value="VDK41930.1"/>
    <property type="molecule type" value="Genomic_DNA"/>
</dbReference>
<accession>A0A0R3WE94</accession>
<proteinExistence type="predicted"/>
<dbReference type="STRING" id="60517.A0A0R3WE94"/>
<keyword evidence="1" id="KW-1133">Transmembrane helix</keyword>